<evidence type="ECO:0000313" key="9">
    <source>
        <dbReference type="EMBL" id="MCK0195819.1"/>
    </source>
</evidence>
<sequence length="667" mass="66231">MADLRHLPGTGAALPGAVLPTAVLPAALLLVGGMLAASLALRPHLPGLDEVLLWQVALPRAVIALIAGASLGLSGALLQAVLRNPIADPSTLGIAAGAQLALVLGETLLPGLLIAGREALAFAGGAGAAALVLMLGWKRELDPVTLVISGMMVALAAGALGATLILAGGDYVMSLFIWGAGALNQQGWGGTAHLALRLVPAMLAAALLLRPLAVLGLDDRGARSLGVGVMGVRVAGIAIAVWLAAGVTAEVGVIGFIGLAAPALARLSGARTMRHMLVAAPLAGALILSATDSLVQIAGALFDAPGHDLAPTGAATALIGGPLLLLLLPRLKGRDRIRPAAGLAVTQRRARPTRMLCALAGLVVLLAIVGLTVGRSGEGWHLAVGADFIELFPMRAPRLLAAGAAGAMLAAAGLVLQRLTGNPMAGPEVLGVSAGGGVGLAAALLAGAGAGMLVMAGMITGAFIVVAIMLLVSARTGFGPERLLLAGLAAGSFAMALLSIVLAGGGMAAYLLLVWMSGSTANVGPAEAVAVALGGAVLIAPLTLLTRWMTVLPLGAAASRALGLPLAPVRLVLALLAAALTALASFVVGPLSLVGLMAPHMARLMGFARIGTQLGATLLIGAALLIGADWLSRIVVFPYQVPTGLFAALAGAPYLAWLLSRAPDPQS</sequence>
<comment type="similarity">
    <text evidence="2">Belongs to the binding-protein-dependent transport system permease family. FecCD subfamily.</text>
</comment>
<feature type="transmembrane region" description="Helical" evidence="8">
    <location>
        <begin position="61"/>
        <end position="82"/>
    </location>
</feature>
<feature type="transmembrane region" description="Helical" evidence="8">
    <location>
        <begin position="528"/>
        <end position="550"/>
    </location>
</feature>
<dbReference type="Proteomes" id="UP001203284">
    <property type="component" value="Unassembled WGS sequence"/>
</dbReference>
<evidence type="ECO:0000256" key="5">
    <source>
        <dbReference type="ARBA" id="ARBA00022692"/>
    </source>
</evidence>
<evidence type="ECO:0000256" key="4">
    <source>
        <dbReference type="ARBA" id="ARBA00022475"/>
    </source>
</evidence>
<feature type="transmembrane region" description="Helical" evidence="8">
    <location>
        <begin position="119"/>
        <end position="137"/>
    </location>
</feature>
<dbReference type="InterPro" id="IPR037294">
    <property type="entry name" value="ABC_BtuC-like"/>
</dbReference>
<feature type="transmembrane region" description="Helical" evidence="8">
    <location>
        <begin position="571"/>
        <end position="598"/>
    </location>
</feature>
<evidence type="ECO:0000313" key="10">
    <source>
        <dbReference type="Proteomes" id="UP001203284"/>
    </source>
</evidence>
<dbReference type="Pfam" id="PF01032">
    <property type="entry name" value="FecCD"/>
    <property type="match status" value="2"/>
</dbReference>
<feature type="transmembrane region" description="Helical" evidence="8">
    <location>
        <begin position="194"/>
        <end position="213"/>
    </location>
</feature>
<comment type="subcellular location">
    <subcellularLocation>
        <location evidence="1">Cell membrane</location>
        <topology evidence="1">Multi-pass membrane protein</topology>
    </subcellularLocation>
</comment>
<evidence type="ECO:0000256" key="6">
    <source>
        <dbReference type="ARBA" id="ARBA00022989"/>
    </source>
</evidence>
<accession>A0ABT0D7A0</accession>
<feature type="transmembrane region" description="Helical" evidence="8">
    <location>
        <begin position="396"/>
        <end position="416"/>
    </location>
</feature>
<proteinExistence type="inferred from homology"/>
<keyword evidence="4" id="KW-1003">Cell membrane</keyword>
<evidence type="ECO:0000256" key="3">
    <source>
        <dbReference type="ARBA" id="ARBA00022448"/>
    </source>
</evidence>
<feature type="transmembrane region" description="Helical" evidence="8">
    <location>
        <begin position="643"/>
        <end position="660"/>
    </location>
</feature>
<feature type="transmembrane region" description="Helical" evidence="8">
    <location>
        <begin position="144"/>
        <end position="167"/>
    </location>
</feature>
<gene>
    <name evidence="9" type="primary">fhuB</name>
    <name evidence="9" type="ORF">MWN34_02740</name>
</gene>
<evidence type="ECO:0000256" key="1">
    <source>
        <dbReference type="ARBA" id="ARBA00004651"/>
    </source>
</evidence>
<keyword evidence="6 8" id="KW-1133">Transmembrane helix</keyword>
<dbReference type="EMBL" id="JALKCH010000002">
    <property type="protein sequence ID" value="MCK0195819.1"/>
    <property type="molecule type" value="Genomic_DNA"/>
</dbReference>
<feature type="transmembrane region" description="Helical" evidence="8">
    <location>
        <begin position="12"/>
        <end position="41"/>
    </location>
</feature>
<feature type="transmembrane region" description="Helical" evidence="8">
    <location>
        <begin position="428"/>
        <end position="446"/>
    </location>
</feature>
<keyword evidence="3" id="KW-0813">Transport</keyword>
<dbReference type="PANTHER" id="PTHR30472">
    <property type="entry name" value="FERRIC ENTEROBACTIN TRANSPORT SYSTEM PERMEASE PROTEIN"/>
    <property type="match status" value="1"/>
</dbReference>
<dbReference type="SUPFAM" id="SSF81345">
    <property type="entry name" value="ABC transporter involved in vitamin B12 uptake, BtuC"/>
    <property type="match status" value="2"/>
</dbReference>
<dbReference type="RefSeq" id="WP_247026263.1">
    <property type="nucleotide sequence ID" value="NZ_JALKCH010000002.1"/>
</dbReference>
<feature type="transmembrane region" description="Helical" evidence="8">
    <location>
        <begin position="251"/>
        <end position="269"/>
    </location>
</feature>
<feature type="transmembrane region" description="Helical" evidence="8">
    <location>
        <begin position="225"/>
        <end position="245"/>
    </location>
</feature>
<protein>
    <submittedName>
        <fullName evidence="9">Fe(3+)-hydroxamate ABC transporter permease FhuB</fullName>
    </submittedName>
</protein>
<feature type="transmembrane region" description="Helical" evidence="8">
    <location>
        <begin position="276"/>
        <end position="297"/>
    </location>
</feature>
<name>A0ABT0D7A0_9HYPH</name>
<dbReference type="NCBIfam" id="NF007866">
    <property type="entry name" value="PRK10577.1-2"/>
    <property type="match status" value="1"/>
</dbReference>
<feature type="transmembrane region" description="Helical" evidence="8">
    <location>
        <begin position="483"/>
        <end position="516"/>
    </location>
</feature>
<dbReference type="PANTHER" id="PTHR30472:SF37">
    <property type="entry name" value="FE(3+) DICITRATE TRANSPORT SYSTEM PERMEASE PROTEIN FECD-RELATED"/>
    <property type="match status" value="1"/>
</dbReference>
<comment type="caution">
    <text evidence="9">The sequence shown here is derived from an EMBL/GenBank/DDBJ whole genome shotgun (WGS) entry which is preliminary data.</text>
</comment>
<dbReference type="Gene3D" id="1.10.3470.10">
    <property type="entry name" value="ABC transporter involved in vitamin B12 uptake, BtuC"/>
    <property type="match status" value="2"/>
</dbReference>
<reference evidence="9 10" key="1">
    <citation type="submission" date="2022-04" db="EMBL/GenBank/DDBJ databases">
        <authorList>
            <person name="Grouzdev D.S."/>
            <person name="Pantiukh K.S."/>
            <person name="Krutkina M.S."/>
        </authorList>
    </citation>
    <scope>NUCLEOTIDE SEQUENCE [LARGE SCALE GENOMIC DNA]</scope>
    <source>
        <strain evidence="9 10">6x-1</strain>
    </source>
</reference>
<dbReference type="InterPro" id="IPR000522">
    <property type="entry name" value="ABC_transptr_permease_BtuC"/>
</dbReference>
<evidence type="ECO:0000256" key="8">
    <source>
        <dbReference type="SAM" id="Phobius"/>
    </source>
</evidence>
<feature type="transmembrane region" description="Helical" evidence="8">
    <location>
        <begin position="452"/>
        <end position="471"/>
    </location>
</feature>
<evidence type="ECO:0000256" key="2">
    <source>
        <dbReference type="ARBA" id="ARBA00007935"/>
    </source>
</evidence>
<evidence type="ECO:0000256" key="7">
    <source>
        <dbReference type="ARBA" id="ARBA00023136"/>
    </source>
</evidence>
<organism evidence="9 10">
    <name type="scientific">Ancylobacter crimeensis</name>
    <dbReference type="NCBI Taxonomy" id="2579147"/>
    <lineage>
        <taxon>Bacteria</taxon>
        <taxon>Pseudomonadati</taxon>
        <taxon>Pseudomonadota</taxon>
        <taxon>Alphaproteobacteria</taxon>
        <taxon>Hyphomicrobiales</taxon>
        <taxon>Xanthobacteraceae</taxon>
        <taxon>Ancylobacter</taxon>
    </lineage>
</organism>
<keyword evidence="7 8" id="KW-0472">Membrane</keyword>
<feature type="transmembrane region" description="Helical" evidence="8">
    <location>
        <begin position="309"/>
        <end position="328"/>
    </location>
</feature>
<keyword evidence="5 8" id="KW-0812">Transmembrane</keyword>
<feature type="transmembrane region" description="Helical" evidence="8">
    <location>
        <begin position="356"/>
        <end position="376"/>
    </location>
</feature>
<feature type="transmembrane region" description="Helical" evidence="8">
    <location>
        <begin position="610"/>
        <end position="631"/>
    </location>
</feature>
<feature type="transmembrane region" description="Helical" evidence="8">
    <location>
        <begin position="94"/>
        <end position="113"/>
    </location>
</feature>
<keyword evidence="10" id="KW-1185">Reference proteome</keyword>